<gene>
    <name evidence="1" type="ORF">GN958_ATG03209</name>
</gene>
<name>A0A8S9V3S0_PHYIN</name>
<evidence type="ECO:0000313" key="1">
    <source>
        <dbReference type="EMBL" id="KAF4147600.1"/>
    </source>
</evidence>
<dbReference type="Proteomes" id="UP000704712">
    <property type="component" value="Unassembled WGS sequence"/>
</dbReference>
<evidence type="ECO:0000313" key="2">
    <source>
        <dbReference type="Proteomes" id="UP000704712"/>
    </source>
</evidence>
<accession>A0A8S9V3S0</accession>
<comment type="caution">
    <text evidence="1">The sequence shown here is derived from an EMBL/GenBank/DDBJ whole genome shotgun (WGS) entry which is preliminary data.</text>
</comment>
<proteinExistence type="predicted"/>
<dbReference type="EMBL" id="JAACNO010000440">
    <property type="protein sequence ID" value="KAF4147600.1"/>
    <property type="molecule type" value="Genomic_DNA"/>
</dbReference>
<sequence length="67" mass="7290">MAERTDFVISMVVNEKCRCQNQYLALPSPSGSIHHSQRSTQLMTAPPGGTKLATPLTATTMWNIPSS</sequence>
<protein>
    <submittedName>
        <fullName evidence="1">Uncharacterized protein</fullName>
    </submittedName>
</protein>
<dbReference type="AlphaFoldDB" id="A0A8S9V3S0"/>
<reference evidence="1" key="1">
    <citation type="submission" date="2020-03" db="EMBL/GenBank/DDBJ databases">
        <title>Hybrid Assembly of Korean Phytophthora infestans isolates.</title>
        <authorList>
            <person name="Prokchorchik M."/>
            <person name="Lee Y."/>
            <person name="Seo J."/>
            <person name="Cho J.-H."/>
            <person name="Park Y.-E."/>
            <person name="Jang D.-C."/>
            <person name="Im J.-S."/>
            <person name="Choi J.-G."/>
            <person name="Park H.-J."/>
            <person name="Lee G.-B."/>
            <person name="Lee Y.-G."/>
            <person name="Hong S.-Y."/>
            <person name="Cho K."/>
            <person name="Sohn K.H."/>
        </authorList>
    </citation>
    <scope>NUCLEOTIDE SEQUENCE</scope>
    <source>
        <strain evidence="1">KR_2_A2</strain>
    </source>
</reference>
<organism evidence="1 2">
    <name type="scientific">Phytophthora infestans</name>
    <name type="common">Potato late blight agent</name>
    <name type="synonym">Botrytis infestans</name>
    <dbReference type="NCBI Taxonomy" id="4787"/>
    <lineage>
        <taxon>Eukaryota</taxon>
        <taxon>Sar</taxon>
        <taxon>Stramenopiles</taxon>
        <taxon>Oomycota</taxon>
        <taxon>Peronosporomycetes</taxon>
        <taxon>Peronosporales</taxon>
        <taxon>Peronosporaceae</taxon>
        <taxon>Phytophthora</taxon>
    </lineage>
</organism>